<dbReference type="SUPFAM" id="SSF53448">
    <property type="entry name" value="Nucleotide-diphospho-sugar transferases"/>
    <property type="match status" value="1"/>
</dbReference>
<feature type="transmembrane region" description="Helical" evidence="7">
    <location>
        <begin position="234"/>
        <end position="259"/>
    </location>
</feature>
<dbReference type="GO" id="GO:0016757">
    <property type="term" value="F:glycosyltransferase activity"/>
    <property type="evidence" value="ECO:0007669"/>
    <property type="project" value="UniProtKB-KW"/>
</dbReference>
<evidence type="ECO:0000256" key="6">
    <source>
        <dbReference type="ARBA" id="ARBA00023136"/>
    </source>
</evidence>
<gene>
    <name evidence="9" type="ORF">ETAA1_28490</name>
</gene>
<dbReference type="KEGG" id="uli:ETAA1_28490"/>
<name>A0A517XTP8_9BACT</name>
<reference evidence="9 10" key="1">
    <citation type="submission" date="2019-02" db="EMBL/GenBank/DDBJ databases">
        <title>Deep-cultivation of Planctomycetes and their phenomic and genomic characterization uncovers novel biology.</title>
        <authorList>
            <person name="Wiegand S."/>
            <person name="Jogler M."/>
            <person name="Boedeker C."/>
            <person name="Pinto D."/>
            <person name="Vollmers J."/>
            <person name="Rivas-Marin E."/>
            <person name="Kohn T."/>
            <person name="Peeters S.H."/>
            <person name="Heuer A."/>
            <person name="Rast P."/>
            <person name="Oberbeckmann S."/>
            <person name="Bunk B."/>
            <person name="Jeske O."/>
            <person name="Meyerdierks A."/>
            <person name="Storesund J.E."/>
            <person name="Kallscheuer N."/>
            <person name="Luecker S."/>
            <person name="Lage O.M."/>
            <person name="Pohl T."/>
            <person name="Merkel B.J."/>
            <person name="Hornburger P."/>
            <person name="Mueller R.-W."/>
            <person name="Bruemmer F."/>
            <person name="Labrenz M."/>
            <person name="Spormann A.M."/>
            <person name="Op den Camp H."/>
            <person name="Overmann J."/>
            <person name="Amann R."/>
            <person name="Jetten M.S.M."/>
            <person name="Mascher T."/>
            <person name="Medema M.H."/>
            <person name="Devos D.P."/>
            <person name="Kaster A.-K."/>
            <person name="Ovreas L."/>
            <person name="Rohde M."/>
            <person name="Galperin M.Y."/>
            <person name="Jogler C."/>
        </authorList>
    </citation>
    <scope>NUCLEOTIDE SEQUENCE [LARGE SCALE GENOMIC DNA]</scope>
    <source>
        <strain evidence="9 10">ETA_A1</strain>
    </source>
</reference>
<evidence type="ECO:0000259" key="8">
    <source>
        <dbReference type="Pfam" id="PF00535"/>
    </source>
</evidence>
<dbReference type="Gene3D" id="3.90.550.10">
    <property type="entry name" value="Spore Coat Polysaccharide Biosynthesis Protein SpsA, Chain A"/>
    <property type="match status" value="1"/>
</dbReference>
<organism evidence="9 10">
    <name type="scientific">Urbifossiella limnaea</name>
    <dbReference type="NCBI Taxonomy" id="2528023"/>
    <lineage>
        <taxon>Bacteria</taxon>
        <taxon>Pseudomonadati</taxon>
        <taxon>Planctomycetota</taxon>
        <taxon>Planctomycetia</taxon>
        <taxon>Gemmatales</taxon>
        <taxon>Gemmataceae</taxon>
        <taxon>Urbifossiella</taxon>
    </lineage>
</organism>
<evidence type="ECO:0000313" key="9">
    <source>
        <dbReference type="EMBL" id="QDU20886.1"/>
    </source>
</evidence>
<dbReference type="InterPro" id="IPR050256">
    <property type="entry name" value="Glycosyltransferase_2"/>
</dbReference>
<dbReference type="GO" id="GO:0005886">
    <property type="term" value="C:plasma membrane"/>
    <property type="evidence" value="ECO:0007669"/>
    <property type="project" value="TreeGrafter"/>
</dbReference>
<keyword evidence="4 7" id="KW-0812">Transmembrane</keyword>
<sequence length="325" mass="36295">MPAPKVISVVTPCYNEQDNVGPCHEAVRAVFARELPGYDYEHVFCDNASTDATPGVLRELAARDPRVKVILNARNVGPFRSAFNAILATRGDACLLMLAADLQDPPELLPQMVRLWAEGNEVVFGVRKVREEGGLMRLTRRLYYWTVSKFADISIPQNTGEFQLVDRRVVEALRRCDDYYPYIRGLVANCGFRRTGVEYTWRARKRGFSKNRLYHLIDQGLNGLISFTNVPMRVCMATGFTVAGLSLLYAAFTVAYHLFVGGTAPPGIPTLITALFLFSGIQLFFFGVLGEYVSAIHAQVRKRPLVVERERINFDAEPAAPARAA</sequence>
<protein>
    <recommendedName>
        <fullName evidence="8">Glycosyltransferase 2-like domain-containing protein</fullName>
    </recommendedName>
</protein>
<dbReference type="InterPro" id="IPR001173">
    <property type="entry name" value="Glyco_trans_2-like"/>
</dbReference>
<evidence type="ECO:0000256" key="3">
    <source>
        <dbReference type="ARBA" id="ARBA00022679"/>
    </source>
</evidence>
<comment type="subcellular location">
    <subcellularLocation>
        <location evidence="1">Membrane</location>
        <topology evidence="1">Multi-pass membrane protein</topology>
    </subcellularLocation>
</comment>
<dbReference type="AlphaFoldDB" id="A0A517XTP8"/>
<evidence type="ECO:0000256" key="7">
    <source>
        <dbReference type="SAM" id="Phobius"/>
    </source>
</evidence>
<feature type="domain" description="Glycosyltransferase 2-like" evidence="8">
    <location>
        <begin position="8"/>
        <end position="172"/>
    </location>
</feature>
<dbReference type="RefSeq" id="WP_145239214.1">
    <property type="nucleotide sequence ID" value="NZ_CP036273.1"/>
</dbReference>
<dbReference type="Proteomes" id="UP000319576">
    <property type="component" value="Chromosome"/>
</dbReference>
<accession>A0A517XTP8</accession>
<dbReference type="Pfam" id="PF00535">
    <property type="entry name" value="Glycos_transf_2"/>
    <property type="match status" value="1"/>
</dbReference>
<dbReference type="EMBL" id="CP036273">
    <property type="protein sequence ID" value="QDU20886.1"/>
    <property type="molecule type" value="Genomic_DNA"/>
</dbReference>
<keyword evidence="3" id="KW-0808">Transferase</keyword>
<keyword evidence="2" id="KW-0328">Glycosyltransferase</keyword>
<evidence type="ECO:0000256" key="4">
    <source>
        <dbReference type="ARBA" id="ARBA00022692"/>
    </source>
</evidence>
<evidence type="ECO:0000256" key="2">
    <source>
        <dbReference type="ARBA" id="ARBA00022676"/>
    </source>
</evidence>
<dbReference type="CDD" id="cd04187">
    <property type="entry name" value="DPM1_like_bac"/>
    <property type="match status" value="1"/>
</dbReference>
<dbReference type="InterPro" id="IPR029044">
    <property type="entry name" value="Nucleotide-diphossugar_trans"/>
</dbReference>
<proteinExistence type="predicted"/>
<dbReference type="PANTHER" id="PTHR48090:SF1">
    <property type="entry name" value="PROPHAGE BACTOPRENOL GLUCOSYL TRANSFERASE HOMOLOG"/>
    <property type="match status" value="1"/>
</dbReference>
<evidence type="ECO:0000313" key="10">
    <source>
        <dbReference type="Proteomes" id="UP000319576"/>
    </source>
</evidence>
<feature type="transmembrane region" description="Helical" evidence="7">
    <location>
        <begin position="271"/>
        <end position="293"/>
    </location>
</feature>
<keyword evidence="6 7" id="KW-0472">Membrane</keyword>
<evidence type="ECO:0000256" key="1">
    <source>
        <dbReference type="ARBA" id="ARBA00004141"/>
    </source>
</evidence>
<keyword evidence="5 7" id="KW-1133">Transmembrane helix</keyword>
<evidence type="ECO:0000256" key="5">
    <source>
        <dbReference type="ARBA" id="ARBA00022989"/>
    </source>
</evidence>
<dbReference type="OrthoDB" id="9807778at2"/>
<keyword evidence="10" id="KW-1185">Reference proteome</keyword>
<dbReference type="PANTHER" id="PTHR48090">
    <property type="entry name" value="UNDECAPRENYL-PHOSPHATE 4-DEOXY-4-FORMAMIDO-L-ARABINOSE TRANSFERASE-RELATED"/>
    <property type="match status" value="1"/>
</dbReference>